<organism evidence="1 2">
    <name type="scientific">Paraphaeosphaeria sporulosa</name>
    <dbReference type="NCBI Taxonomy" id="1460663"/>
    <lineage>
        <taxon>Eukaryota</taxon>
        <taxon>Fungi</taxon>
        <taxon>Dikarya</taxon>
        <taxon>Ascomycota</taxon>
        <taxon>Pezizomycotina</taxon>
        <taxon>Dothideomycetes</taxon>
        <taxon>Pleosporomycetidae</taxon>
        <taxon>Pleosporales</taxon>
        <taxon>Massarineae</taxon>
        <taxon>Didymosphaeriaceae</taxon>
        <taxon>Paraphaeosphaeria</taxon>
    </lineage>
</organism>
<dbReference type="PANTHER" id="PTHR36922:SF1">
    <property type="entry name" value="DUF1993 DOMAIN-CONTAINING PROTEIN"/>
    <property type="match status" value="1"/>
</dbReference>
<dbReference type="InterPro" id="IPR018531">
    <property type="entry name" value="DUF1993"/>
</dbReference>
<dbReference type="PANTHER" id="PTHR36922">
    <property type="entry name" value="BLL2446 PROTEIN"/>
    <property type="match status" value="1"/>
</dbReference>
<gene>
    <name evidence="1" type="ORF">CC84DRAFT_1255447</name>
</gene>
<dbReference type="GeneID" id="28768025"/>
<sequence length="183" mass="20428">MTSFHALAIPPLIRGMHNISAILKRAQASDLDAATILTSRIHPTMRPFTFQIKSLTDTVARIPNQINPSLPPSPLPDLEENPTFDILLSRIAAAISYIESIAPEDLNGREDADVKLRVDRKSWAGDVVYVEYQALEFVQIHAHPNFWFHVTTAYDLLRAAGLDIGKPDFLNAAGLKTWESRDE</sequence>
<dbReference type="OrthoDB" id="3724345at2759"/>
<dbReference type="EMBL" id="KV441549">
    <property type="protein sequence ID" value="OAG09381.1"/>
    <property type="molecule type" value="Genomic_DNA"/>
</dbReference>
<keyword evidence="2" id="KW-1185">Reference proteome</keyword>
<dbReference type="RefSeq" id="XP_018039746.1">
    <property type="nucleotide sequence ID" value="XM_018184539.1"/>
</dbReference>
<protein>
    <submittedName>
        <fullName evidence="1">Uncharacterized protein</fullName>
    </submittedName>
</protein>
<reference evidence="1 2" key="1">
    <citation type="submission" date="2016-05" db="EMBL/GenBank/DDBJ databases">
        <title>Comparative analysis of secretome profiles of manganese(II)-oxidizing ascomycete fungi.</title>
        <authorList>
            <consortium name="DOE Joint Genome Institute"/>
            <person name="Zeiner C.A."/>
            <person name="Purvine S.O."/>
            <person name="Zink E.M."/>
            <person name="Wu S."/>
            <person name="Pasa-Tolic L."/>
            <person name="Chaput D.L."/>
            <person name="Haridas S."/>
            <person name="Grigoriev I.V."/>
            <person name="Santelli C.M."/>
            <person name="Hansel C.M."/>
        </authorList>
    </citation>
    <scope>NUCLEOTIDE SEQUENCE [LARGE SCALE GENOMIC DNA]</scope>
    <source>
        <strain evidence="1 2">AP3s5-JAC2a</strain>
    </source>
</reference>
<name>A0A177CQ82_9PLEO</name>
<dbReference type="SUPFAM" id="SSF109854">
    <property type="entry name" value="DinB/YfiT-like putative metalloenzymes"/>
    <property type="match status" value="1"/>
</dbReference>
<dbReference type="InParanoid" id="A0A177CQ82"/>
<proteinExistence type="predicted"/>
<evidence type="ECO:0000313" key="1">
    <source>
        <dbReference type="EMBL" id="OAG09381.1"/>
    </source>
</evidence>
<dbReference type="Proteomes" id="UP000077069">
    <property type="component" value="Unassembled WGS sequence"/>
</dbReference>
<evidence type="ECO:0000313" key="2">
    <source>
        <dbReference type="Proteomes" id="UP000077069"/>
    </source>
</evidence>
<dbReference type="Gene3D" id="1.20.120.450">
    <property type="entry name" value="dinb family like domain"/>
    <property type="match status" value="1"/>
</dbReference>
<dbReference type="Pfam" id="PF09351">
    <property type="entry name" value="DUF1993"/>
    <property type="match status" value="1"/>
</dbReference>
<dbReference type="STRING" id="1460663.A0A177CQ82"/>
<dbReference type="AlphaFoldDB" id="A0A177CQ82"/>
<accession>A0A177CQ82</accession>
<dbReference type="InterPro" id="IPR034660">
    <property type="entry name" value="DinB/YfiT-like"/>
</dbReference>